<dbReference type="EMBL" id="BJXB01000024">
    <property type="protein sequence ID" value="GEM48788.1"/>
    <property type="molecule type" value="Genomic_DNA"/>
</dbReference>
<sequence length="87" mass="9539">MNKKDILPDKYFPIAYGIGLAVLVVGVVFPRFSLYSTFYLMLVPLVAALVVAILAFRRKDGALGWAATLALLGVALVFSLSFYLPDR</sequence>
<accession>A0A511N8I3</accession>
<proteinExistence type="predicted"/>
<feature type="transmembrane region" description="Helical" evidence="1">
    <location>
        <begin position="38"/>
        <end position="56"/>
    </location>
</feature>
<keyword evidence="3" id="KW-1185">Reference proteome</keyword>
<evidence type="ECO:0000313" key="2">
    <source>
        <dbReference type="EMBL" id="GEM48788.1"/>
    </source>
</evidence>
<dbReference type="AlphaFoldDB" id="A0A511N8I3"/>
<gene>
    <name evidence="2" type="ORF">DC3_44230</name>
</gene>
<evidence type="ECO:0000256" key="1">
    <source>
        <dbReference type="SAM" id="Phobius"/>
    </source>
</evidence>
<name>A0A511N8I3_DEIC1</name>
<dbReference type="RefSeq" id="WP_146888146.1">
    <property type="nucleotide sequence ID" value="NZ_BJXB01000024.1"/>
</dbReference>
<protein>
    <submittedName>
        <fullName evidence="2">Uncharacterized protein</fullName>
    </submittedName>
</protein>
<keyword evidence="1" id="KW-1133">Transmembrane helix</keyword>
<evidence type="ECO:0000313" key="3">
    <source>
        <dbReference type="Proteomes" id="UP000321306"/>
    </source>
</evidence>
<comment type="caution">
    <text evidence="2">The sequence shown here is derived from an EMBL/GenBank/DDBJ whole genome shotgun (WGS) entry which is preliminary data.</text>
</comment>
<feature type="transmembrane region" description="Helical" evidence="1">
    <location>
        <begin position="63"/>
        <end position="84"/>
    </location>
</feature>
<feature type="transmembrane region" description="Helical" evidence="1">
    <location>
        <begin position="12"/>
        <end position="32"/>
    </location>
</feature>
<reference evidence="2 3" key="1">
    <citation type="submission" date="2019-07" db="EMBL/GenBank/DDBJ databases">
        <title>Whole genome shotgun sequence of Deinococcus cellulosilyticus NBRC 106333.</title>
        <authorList>
            <person name="Hosoyama A."/>
            <person name="Uohara A."/>
            <person name="Ohji S."/>
            <person name="Ichikawa N."/>
        </authorList>
    </citation>
    <scope>NUCLEOTIDE SEQUENCE [LARGE SCALE GENOMIC DNA]</scope>
    <source>
        <strain evidence="2 3">NBRC 106333</strain>
    </source>
</reference>
<organism evidence="2 3">
    <name type="scientific">Deinococcus cellulosilyticus (strain DSM 18568 / NBRC 106333 / KACC 11606 / 5516J-15)</name>
    <dbReference type="NCBI Taxonomy" id="1223518"/>
    <lineage>
        <taxon>Bacteria</taxon>
        <taxon>Thermotogati</taxon>
        <taxon>Deinococcota</taxon>
        <taxon>Deinococci</taxon>
        <taxon>Deinococcales</taxon>
        <taxon>Deinococcaceae</taxon>
        <taxon>Deinococcus</taxon>
    </lineage>
</organism>
<keyword evidence="1" id="KW-0812">Transmembrane</keyword>
<keyword evidence="1" id="KW-0472">Membrane</keyword>
<dbReference type="Proteomes" id="UP000321306">
    <property type="component" value="Unassembled WGS sequence"/>
</dbReference>